<keyword evidence="3 6" id="KW-0378">Hydrolase</keyword>
<protein>
    <recommendedName>
        <fullName evidence="4">Histidinol-phosphatase</fullName>
        <ecNumber evidence="4">3.1.3.15</ecNumber>
    </recommendedName>
</protein>
<dbReference type="SUPFAM" id="SSF56655">
    <property type="entry name" value="Carbohydrate phosphatase"/>
    <property type="match status" value="1"/>
</dbReference>
<dbReference type="GO" id="GO:0007165">
    <property type="term" value="P:signal transduction"/>
    <property type="evidence" value="ECO:0007669"/>
    <property type="project" value="TreeGrafter"/>
</dbReference>
<dbReference type="EMBL" id="CP064942">
    <property type="protein sequence ID" value="QPH53426.1"/>
    <property type="molecule type" value="Genomic_DNA"/>
</dbReference>
<dbReference type="GO" id="GO:0000105">
    <property type="term" value="P:L-histidine biosynthetic process"/>
    <property type="evidence" value="ECO:0007669"/>
    <property type="project" value="UniProtKB-UniRule"/>
</dbReference>
<dbReference type="PRINTS" id="PR00377">
    <property type="entry name" value="IMPHPHTASES"/>
</dbReference>
<evidence type="ECO:0000256" key="4">
    <source>
        <dbReference type="NCBIfam" id="TIGR02067"/>
    </source>
</evidence>
<dbReference type="Gene3D" id="3.30.540.10">
    <property type="entry name" value="Fructose-1,6-Bisphosphatase, subunit A, domain 1"/>
    <property type="match status" value="1"/>
</dbReference>
<accession>A0A7S9LQT9</accession>
<organism evidence="6 7">
    <name type="scientific">Pontivivens ytuae</name>
    <dbReference type="NCBI Taxonomy" id="2789856"/>
    <lineage>
        <taxon>Bacteria</taxon>
        <taxon>Pseudomonadati</taxon>
        <taxon>Pseudomonadota</taxon>
        <taxon>Alphaproteobacteria</taxon>
        <taxon>Rhodobacterales</taxon>
        <taxon>Paracoccaceae</taxon>
        <taxon>Pontivivens</taxon>
    </lineage>
</organism>
<sequence length="266" mass="28058">MTLSDPALQSDLRDCAHAMADAARAAILPLFRSIDLDTENKLEGGFDPVTAADRAAEAAMRAVLAERRPDDGILGEEEGAVEGTSGLTWVIDPIDGTRAFLAGAPTWGVLIALNAGEAPLFGMIDQPWTDERFVGGFGRSDFLYRGFVRPLGTRAARPLDEAVLLTTFPEVGTDADRAAFERVRDAARLTRYGLDCYGYALVALGQVDLVIEAGLAPYDIQGPQAVVEGAGGVVTNWEGGPVHAGGRAIAAANAEIHAAALELLNR</sequence>
<evidence type="ECO:0000256" key="5">
    <source>
        <dbReference type="PIRSR" id="PIRSR600760-2"/>
    </source>
</evidence>
<reference evidence="6 7" key="1">
    <citation type="submission" date="2020-11" db="EMBL/GenBank/DDBJ databases">
        <title>Description of Pontivivens ytuae sp. nov. isolated from deep sea sediment of Mariana Trench.</title>
        <authorList>
            <person name="Wang Z."/>
            <person name="Sun Q.-L."/>
            <person name="Xu X.-D."/>
            <person name="Tang Y.-Z."/>
            <person name="Zhang J."/>
        </authorList>
    </citation>
    <scope>NUCLEOTIDE SEQUENCE [LARGE SCALE GENOMIC DNA]</scope>
    <source>
        <strain evidence="6 7">MT2928</strain>
    </source>
</reference>
<dbReference type="Proteomes" id="UP000594800">
    <property type="component" value="Chromosome"/>
</dbReference>
<feature type="binding site" evidence="5">
    <location>
        <position position="95"/>
    </location>
    <ligand>
        <name>Mg(2+)</name>
        <dbReference type="ChEBI" id="CHEBI:18420"/>
        <label>1</label>
        <note>catalytic</note>
    </ligand>
</feature>
<feature type="binding site" evidence="5">
    <location>
        <position position="94"/>
    </location>
    <ligand>
        <name>Mg(2+)</name>
        <dbReference type="ChEBI" id="CHEBI:18420"/>
        <label>1</label>
        <note>catalytic</note>
    </ligand>
</feature>
<dbReference type="RefSeq" id="WP_196102635.1">
    <property type="nucleotide sequence ID" value="NZ_CP064942.1"/>
</dbReference>
<evidence type="ECO:0000313" key="6">
    <source>
        <dbReference type="EMBL" id="QPH53426.1"/>
    </source>
</evidence>
<dbReference type="GO" id="GO:0008934">
    <property type="term" value="F:inositol monophosphate 1-phosphatase activity"/>
    <property type="evidence" value="ECO:0007669"/>
    <property type="project" value="TreeGrafter"/>
</dbReference>
<name>A0A7S9LQT9_9RHOB</name>
<dbReference type="Pfam" id="PF00459">
    <property type="entry name" value="Inositol_P"/>
    <property type="match status" value="1"/>
</dbReference>
<dbReference type="GO" id="GO:0004401">
    <property type="term" value="F:histidinol-phosphatase activity"/>
    <property type="evidence" value="ECO:0007669"/>
    <property type="project" value="UniProtKB-UniRule"/>
</dbReference>
<evidence type="ECO:0000256" key="1">
    <source>
        <dbReference type="ARBA" id="ARBA00001946"/>
    </source>
</evidence>
<evidence type="ECO:0000313" key="7">
    <source>
        <dbReference type="Proteomes" id="UP000594800"/>
    </source>
</evidence>
<comment type="similarity">
    <text evidence="2">Belongs to the inositol monophosphatase superfamily.</text>
</comment>
<dbReference type="PANTHER" id="PTHR20854">
    <property type="entry name" value="INOSITOL MONOPHOSPHATASE"/>
    <property type="match status" value="1"/>
</dbReference>
<evidence type="ECO:0000256" key="2">
    <source>
        <dbReference type="ARBA" id="ARBA00009759"/>
    </source>
</evidence>
<dbReference type="KEGG" id="poz:I0K15_16805"/>
<feature type="binding site" evidence="5">
    <location>
        <position position="219"/>
    </location>
    <ligand>
        <name>Mg(2+)</name>
        <dbReference type="ChEBI" id="CHEBI:18420"/>
        <label>1</label>
        <note>catalytic</note>
    </ligand>
</feature>
<keyword evidence="5" id="KW-0460">Magnesium</keyword>
<dbReference type="GO" id="GO:0006020">
    <property type="term" value="P:inositol metabolic process"/>
    <property type="evidence" value="ECO:0007669"/>
    <property type="project" value="TreeGrafter"/>
</dbReference>
<feature type="binding site" evidence="5">
    <location>
        <position position="76"/>
    </location>
    <ligand>
        <name>Mg(2+)</name>
        <dbReference type="ChEBI" id="CHEBI:18420"/>
        <label>1</label>
        <note>catalytic</note>
    </ligand>
</feature>
<dbReference type="InterPro" id="IPR000760">
    <property type="entry name" value="Inositol_monophosphatase-like"/>
</dbReference>
<dbReference type="GO" id="GO:0046872">
    <property type="term" value="F:metal ion binding"/>
    <property type="evidence" value="ECO:0007669"/>
    <property type="project" value="UniProtKB-KW"/>
</dbReference>
<keyword evidence="7" id="KW-1185">Reference proteome</keyword>
<dbReference type="EC" id="3.1.3.15" evidence="4"/>
<dbReference type="PANTHER" id="PTHR20854:SF4">
    <property type="entry name" value="INOSITOL-1-MONOPHOSPHATASE-RELATED"/>
    <property type="match status" value="1"/>
</dbReference>
<dbReference type="AlphaFoldDB" id="A0A7S9LQT9"/>
<dbReference type="Gene3D" id="3.40.190.80">
    <property type="match status" value="1"/>
</dbReference>
<dbReference type="NCBIfam" id="TIGR02067">
    <property type="entry name" value="his_9_HisN"/>
    <property type="match status" value="1"/>
</dbReference>
<proteinExistence type="inferred from homology"/>
<dbReference type="InterPro" id="IPR011809">
    <property type="entry name" value="His_9_proposed"/>
</dbReference>
<keyword evidence="5" id="KW-0479">Metal-binding</keyword>
<evidence type="ECO:0000256" key="3">
    <source>
        <dbReference type="ARBA" id="ARBA00022801"/>
    </source>
</evidence>
<comment type="cofactor">
    <cofactor evidence="1 5">
        <name>Mg(2+)</name>
        <dbReference type="ChEBI" id="CHEBI:18420"/>
    </cofactor>
</comment>
<gene>
    <name evidence="6" type="primary">hisN</name>
    <name evidence="6" type="ORF">I0K15_16805</name>
</gene>
<feature type="binding site" evidence="5">
    <location>
        <position position="92"/>
    </location>
    <ligand>
        <name>Mg(2+)</name>
        <dbReference type="ChEBI" id="CHEBI:18420"/>
        <label>1</label>
        <note>catalytic</note>
    </ligand>
</feature>